<sequence length="166" mass="18662">MDEVAALRRSITFNGPLEAGVRVVTVLGAAYPLAFDLHHLTALDYLLVRTKELNGPESIHPPTPIRSPNADVRRRVVQQGLVLMMSRDLVARQATAGGIVYQAGESAATFLDTLRSPYLVELKSRATWLIDYFKDHSEKAFAQTIRQFFDDWVMEFQELERSVGSQ</sequence>
<dbReference type="eggNOG" id="ENOG5030244">
    <property type="taxonomic scope" value="Bacteria"/>
</dbReference>
<reference evidence="1" key="1">
    <citation type="submission" date="2006-09" db="EMBL/GenBank/DDBJ databases">
        <title>Complete sequence of Rhodopseudomonas palustris BisA53.</title>
        <authorList>
            <consortium name="US DOE Joint Genome Institute"/>
            <person name="Copeland A."/>
            <person name="Lucas S."/>
            <person name="Lapidus A."/>
            <person name="Barry K."/>
            <person name="Detter J.C."/>
            <person name="Glavina del Rio T."/>
            <person name="Hammon N."/>
            <person name="Israni S."/>
            <person name="Dalin E."/>
            <person name="Tice H."/>
            <person name="Pitluck S."/>
            <person name="Chain P."/>
            <person name="Malfatti S."/>
            <person name="Shin M."/>
            <person name="Vergez L."/>
            <person name="Schmutz J."/>
            <person name="Larimer F."/>
            <person name="Land M."/>
            <person name="Hauser L."/>
            <person name="Pelletier D.A."/>
            <person name="Kyrpides N."/>
            <person name="Kim E."/>
            <person name="Harwood C.S."/>
            <person name="Oda Y."/>
            <person name="Richardson P."/>
        </authorList>
    </citation>
    <scope>NUCLEOTIDE SEQUENCE [LARGE SCALE GENOMIC DNA]</scope>
    <source>
        <strain evidence="1">BisA53</strain>
    </source>
</reference>
<gene>
    <name evidence="1" type="ordered locus">RPE_1030</name>
</gene>
<name>Q07SU9_RHOP5</name>
<dbReference type="STRING" id="316055.RPE_1030"/>
<protein>
    <submittedName>
        <fullName evidence="1">Putative threonine efflux protein</fullName>
    </submittedName>
</protein>
<proteinExistence type="predicted"/>
<dbReference type="InterPro" id="IPR046904">
    <property type="entry name" value="ABC-3C_MC2"/>
</dbReference>
<dbReference type="AlphaFoldDB" id="Q07SU9"/>
<dbReference type="HOGENOM" id="CLU_134406_0_0_5"/>
<dbReference type="KEGG" id="rpe:RPE_1030"/>
<dbReference type="OrthoDB" id="8662245at2"/>
<accession>Q07SU9</accession>
<dbReference type="EMBL" id="CP000463">
    <property type="protein sequence ID" value="ABJ04985.1"/>
    <property type="molecule type" value="Genomic_DNA"/>
</dbReference>
<organism evidence="1">
    <name type="scientific">Rhodopseudomonas palustris (strain BisA53)</name>
    <dbReference type="NCBI Taxonomy" id="316055"/>
    <lineage>
        <taxon>Bacteria</taxon>
        <taxon>Pseudomonadati</taxon>
        <taxon>Pseudomonadota</taxon>
        <taxon>Alphaproteobacteria</taxon>
        <taxon>Hyphomicrobiales</taxon>
        <taxon>Nitrobacteraceae</taxon>
        <taxon>Rhodopseudomonas</taxon>
    </lineage>
</organism>
<evidence type="ECO:0000313" key="1">
    <source>
        <dbReference type="EMBL" id="ABJ04985.1"/>
    </source>
</evidence>
<dbReference type="Pfam" id="PF20288">
    <property type="entry name" value="MC2"/>
    <property type="match status" value="1"/>
</dbReference>